<dbReference type="InterPro" id="IPR007948">
    <property type="entry name" value="DUF736"/>
</dbReference>
<evidence type="ECO:0000313" key="1">
    <source>
        <dbReference type="EMBL" id="KAA9371167.1"/>
    </source>
</evidence>
<evidence type="ECO:0000313" key="2">
    <source>
        <dbReference type="Proteomes" id="UP000327108"/>
    </source>
</evidence>
<name>A0A5N1K419_9HYPH</name>
<protein>
    <submittedName>
        <fullName evidence="1">DUF736 domain-containing protein</fullName>
    </submittedName>
</protein>
<accession>A0A5N1K419</accession>
<dbReference type="RefSeq" id="WP_151091269.1">
    <property type="nucleotide sequence ID" value="NZ_VYXQ01000001.1"/>
</dbReference>
<dbReference type="Pfam" id="PF05284">
    <property type="entry name" value="DUF736"/>
    <property type="match status" value="1"/>
</dbReference>
<dbReference type="EMBL" id="VYXQ01000001">
    <property type="protein sequence ID" value="KAA9371167.1"/>
    <property type="molecule type" value="Genomic_DNA"/>
</dbReference>
<dbReference type="Proteomes" id="UP000327108">
    <property type="component" value="Unassembled WGS sequence"/>
</dbReference>
<dbReference type="AlphaFoldDB" id="A0A5N1K419"/>
<reference evidence="1 2" key="1">
    <citation type="submission" date="2019-09" db="EMBL/GenBank/DDBJ databases">
        <title>Biological control of the noxious weed angled onion (Allium triquetrum) thwarted by endophytic bacteria in Victoria, Australia.</title>
        <authorList>
            <person name="Tehranchian P."/>
            <person name="Adair R.J."/>
            <person name="Van T.H."/>
            <person name="Morrison P.D."/>
            <person name="Williams H."/>
            <person name="Lawrie A.C."/>
        </authorList>
    </citation>
    <scope>NUCLEOTIDE SEQUENCE [LARGE SCALE GENOMIC DNA]</scope>
    <source>
        <strain evidence="1 2">RPTAtOch1</strain>
    </source>
</reference>
<gene>
    <name evidence="1" type="ORF">F3W84_01830</name>
</gene>
<sequence length="108" mass="11976">MSAIGYVTYKENGSYEGFLRTLTIDAPIKLVPIARSSEKSPDYRILSNRADVGAAWIRTVKSTGNTYIALMIDTPELSRRIHANLGSTSGQDDPNTFTIIWNRPGTIR</sequence>
<keyword evidence="2" id="KW-1185">Reference proteome</keyword>
<proteinExistence type="predicted"/>
<organism evidence="1 2">
    <name type="scientific">Ochrobactrum quorumnocens</name>
    <dbReference type="NCBI Taxonomy" id="271865"/>
    <lineage>
        <taxon>Bacteria</taxon>
        <taxon>Pseudomonadati</taxon>
        <taxon>Pseudomonadota</taxon>
        <taxon>Alphaproteobacteria</taxon>
        <taxon>Hyphomicrobiales</taxon>
        <taxon>Brucellaceae</taxon>
        <taxon>Brucella/Ochrobactrum group</taxon>
        <taxon>Ochrobactrum</taxon>
    </lineage>
</organism>
<comment type="caution">
    <text evidence="1">The sequence shown here is derived from an EMBL/GenBank/DDBJ whole genome shotgun (WGS) entry which is preliminary data.</text>
</comment>